<evidence type="ECO:0000313" key="7">
    <source>
        <dbReference type="EMBL" id="MTW35444.1"/>
    </source>
</evidence>
<feature type="transmembrane region" description="Helical" evidence="5">
    <location>
        <begin position="39"/>
        <end position="58"/>
    </location>
</feature>
<gene>
    <name evidence="7" type="ORF">GM655_21855</name>
</gene>
<dbReference type="Gene3D" id="3.30.1150.10">
    <property type="match status" value="1"/>
</dbReference>
<keyword evidence="4 5" id="KW-0472">Membrane</keyword>
<sequence length="420" mass="45952">MSALTFALGMTLLQFLWQGLLIGVSCALGLSLLRNAPAAYRYLLACGALLACLLWPALELYGRMQGQAAVSIASSMLDLAGHGVGASGVQWNPAGWLRQLVGLWALCAAMLALRMMLGLWWIDRSSRARLPQHRQAQLQWQQRVDQLCGQFGIRRKVQLKLAEDVASPVTAGYWKPVVLLPAALLSGMPPDLVEALLAHELAHIRHHDYLINLLQNLIETLLFYHPAVWWISHRIRIERELMADDFAASKLGEPRRLALALSELEKLQFSTHRMVLAANGGNLMDRIQRLCRPAPRALNWKAAIPMLGVALACLTIYVEATAADQQAQQVTAPKLEARSCKKPVWPEGARARKETGTVTIKFDVDASGKVVGSSIAQSSGSSELDEAARSAMSLCQFQPGTEAGKPVAAVGTIKYVWSLN</sequence>
<dbReference type="InterPro" id="IPR052173">
    <property type="entry name" value="Beta-lactam_resp_regulator"/>
</dbReference>
<dbReference type="NCBIfam" id="TIGR01352">
    <property type="entry name" value="tonB_Cterm"/>
    <property type="match status" value="1"/>
</dbReference>
<dbReference type="RefSeq" id="WP_155436785.1">
    <property type="nucleotide sequence ID" value="NZ_JBHLXK010000004.1"/>
</dbReference>
<organism evidence="7 8">
    <name type="scientific">Pseudoduganella danionis</name>
    <dbReference type="NCBI Taxonomy" id="1890295"/>
    <lineage>
        <taxon>Bacteria</taxon>
        <taxon>Pseudomonadati</taxon>
        <taxon>Pseudomonadota</taxon>
        <taxon>Betaproteobacteria</taxon>
        <taxon>Burkholderiales</taxon>
        <taxon>Oxalobacteraceae</taxon>
        <taxon>Telluria group</taxon>
        <taxon>Pseudoduganella</taxon>
    </lineage>
</organism>
<comment type="caution">
    <text evidence="7">The sequence shown here is derived from an EMBL/GenBank/DDBJ whole genome shotgun (WGS) entry which is preliminary data.</text>
</comment>
<proteinExistence type="predicted"/>
<dbReference type="Pfam" id="PF05569">
    <property type="entry name" value="Peptidase_M56"/>
    <property type="match status" value="1"/>
</dbReference>
<name>A0ABW9SYW1_9BURK</name>
<feature type="transmembrane region" description="Helical" evidence="5">
    <location>
        <begin position="101"/>
        <end position="122"/>
    </location>
</feature>
<dbReference type="EMBL" id="WNKW01000012">
    <property type="protein sequence ID" value="MTW35444.1"/>
    <property type="molecule type" value="Genomic_DNA"/>
</dbReference>
<evidence type="ECO:0000256" key="4">
    <source>
        <dbReference type="ARBA" id="ARBA00023136"/>
    </source>
</evidence>
<evidence type="ECO:0000256" key="3">
    <source>
        <dbReference type="ARBA" id="ARBA00022989"/>
    </source>
</evidence>
<keyword evidence="8" id="KW-1185">Reference proteome</keyword>
<dbReference type="InterPro" id="IPR037682">
    <property type="entry name" value="TonB_C"/>
</dbReference>
<keyword evidence="3 5" id="KW-1133">Transmembrane helix</keyword>
<reference evidence="7 8" key="1">
    <citation type="submission" date="2019-11" db="EMBL/GenBank/DDBJ databases">
        <title>Type strains purchased from KCTC, JCM and DSMZ.</title>
        <authorList>
            <person name="Lu H."/>
        </authorList>
    </citation>
    <scope>NUCLEOTIDE SEQUENCE [LARGE SCALE GENOMIC DNA]</scope>
    <source>
        <strain evidence="7 8">DSM 103461</strain>
    </source>
</reference>
<evidence type="ECO:0000259" key="6">
    <source>
        <dbReference type="PROSITE" id="PS52015"/>
    </source>
</evidence>
<keyword evidence="2 5" id="KW-0812">Transmembrane</keyword>
<protein>
    <submittedName>
        <fullName evidence="7">TonB family protein</fullName>
    </submittedName>
</protein>
<dbReference type="InterPro" id="IPR006260">
    <property type="entry name" value="TonB/TolA_C"/>
</dbReference>
<comment type="subcellular location">
    <subcellularLocation>
        <location evidence="1">Membrane</location>
        <topology evidence="1">Single-pass membrane protein</topology>
    </subcellularLocation>
</comment>
<feature type="domain" description="TonB C-terminal" evidence="6">
    <location>
        <begin position="330"/>
        <end position="420"/>
    </location>
</feature>
<evidence type="ECO:0000256" key="2">
    <source>
        <dbReference type="ARBA" id="ARBA00022692"/>
    </source>
</evidence>
<dbReference type="Proteomes" id="UP000735592">
    <property type="component" value="Unassembled WGS sequence"/>
</dbReference>
<dbReference type="CDD" id="cd07341">
    <property type="entry name" value="M56_BlaR1_MecR1_like"/>
    <property type="match status" value="1"/>
</dbReference>
<dbReference type="PROSITE" id="PS52015">
    <property type="entry name" value="TONB_CTD"/>
    <property type="match status" value="1"/>
</dbReference>
<evidence type="ECO:0000313" key="8">
    <source>
        <dbReference type="Proteomes" id="UP000735592"/>
    </source>
</evidence>
<dbReference type="PANTHER" id="PTHR34978">
    <property type="entry name" value="POSSIBLE SENSOR-TRANSDUCER PROTEIN BLAR"/>
    <property type="match status" value="1"/>
</dbReference>
<dbReference type="Pfam" id="PF03544">
    <property type="entry name" value="TonB_C"/>
    <property type="match status" value="1"/>
</dbReference>
<dbReference type="PANTHER" id="PTHR34978:SF3">
    <property type="entry name" value="SLR0241 PROTEIN"/>
    <property type="match status" value="1"/>
</dbReference>
<evidence type="ECO:0000256" key="5">
    <source>
        <dbReference type="SAM" id="Phobius"/>
    </source>
</evidence>
<accession>A0ABW9SYW1</accession>
<evidence type="ECO:0000256" key="1">
    <source>
        <dbReference type="ARBA" id="ARBA00004167"/>
    </source>
</evidence>
<dbReference type="Gene3D" id="3.30.2010.10">
    <property type="entry name" value="Metalloproteases ('zincins'), catalytic domain"/>
    <property type="match status" value="1"/>
</dbReference>
<dbReference type="InterPro" id="IPR008756">
    <property type="entry name" value="Peptidase_M56"/>
</dbReference>
<dbReference type="SUPFAM" id="SSF74653">
    <property type="entry name" value="TolA/TonB C-terminal domain"/>
    <property type="match status" value="1"/>
</dbReference>